<dbReference type="OrthoDB" id="1298311at2759"/>
<comment type="caution">
    <text evidence="3">The sequence shown here is derived from an EMBL/GenBank/DDBJ whole genome shotgun (WGS) entry which is preliminary data.</text>
</comment>
<evidence type="ECO:0000256" key="2">
    <source>
        <dbReference type="SAM" id="Phobius"/>
    </source>
</evidence>
<dbReference type="EMBL" id="JAJAGQ010000011">
    <property type="protein sequence ID" value="KAJ8549017.1"/>
    <property type="molecule type" value="Genomic_DNA"/>
</dbReference>
<feature type="compositionally biased region" description="Low complexity" evidence="1">
    <location>
        <begin position="46"/>
        <end position="68"/>
    </location>
</feature>
<gene>
    <name evidence="3" type="ORF">K7X08_032724</name>
</gene>
<sequence length="268" mass="28633">MMGNGTTYLCVIATGGIPFQIPINPNTTMSLPRACKMARVPLQCKASSPPAAAPGPAGTGAPSASPTSAPSPSPSPKALEAMIPPVQEMKPPPSRPIPVFWPPNLPKVPPPSPLPSPSMPKDLVLPLPPNMDDIPVMNSTRHDHSVTIQSPDLKIPCKEGYLTSFGGDNKKILLSARFFLLITMTIIYFQISLKRISWFLAVIFHKHRNSGLRVKCMSEEGKNDQTSSALSDTAATPKPTPPPVAKPITKFGDVFAFSGPASERINGR</sequence>
<protein>
    <submittedName>
        <fullName evidence="3">Uncharacterized protein</fullName>
    </submittedName>
</protein>
<evidence type="ECO:0000313" key="3">
    <source>
        <dbReference type="EMBL" id="KAJ8549017.1"/>
    </source>
</evidence>
<name>A0A9Q1RCM0_9SOLA</name>
<keyword evidence="2" id="KW-0812">Transmembrane</keyword>
<dbReference type="Proteomes" id="UP001152561">
    <property type="component" value="Unassembled WGS sequence"/>
</dbReference>
<feature type="region of interest" description="Disordered" evidence="1">
    <location>
        <begin position="223"/>
        <end position="249"/>
    </location>
</feature>
<feature type="transmembrane region" description="Helical" evidence="2">
    <location>
        <begin position="172"/>
        <end position="191"/>
    </location>
</feature>
<reference evidence="4" key="1">
    <citation type="journal article" date="2023" name="Proc. Natl. Acad. Sci. U.S.A.">
        <title>Genomic and structural basis for evolution of tropane alkaloid biosynthesis.</title>
        <authorList>
            <person name="Wanga Y.-J."/>
            <person name="Taina T."/>
            <person name="Yua J.-Y."/>
            <person name="Lia J."/>
            <person name="Xua B."/>
            <person name="Chenc J."/>
            <person name="D'Auriad J.C."/>
            <person name="Huanga J.-P."/>
            <person name="Huanga S.-X."/>
        </authorList>
    </citation>
    <scope>NUCLEOTIDE SEQUENCE [LARGE SCALE GENOMIC DNA]</scope>
    <source>
        <strain evidence="4">cv. KIB-2019</strain>
    </source>
</reference>
<feature type="region of interest" description="Disordered" evidence="1">
    <location>
        <begin position="46"/>
        <end position="79"/>
    </location>
</feature>
<evidence type="ECO:0000313" key="4">
    <source>
        <dbReference type="Proteomes" id="UP001152561"/>
    </source>
</evidence>
<accession>A0A9Q1RCM0</accession>
<keyword evidence="2" id="KW-0472">Membrane</keyword>
<keyword evidence="4" id="KW-1185">Reference proteome</keyword>
<keyword evidence="2" id="KW-1133">Transmembrane helix</keyword>
<evidence type="ECO:0000256" key="1">
    <source>
        <dbReference type="SAM" id="MobiDB-lite"/>
    </source>
</evidence>
<proteinExistence type="predicted"/>
<organism evidence="3 4">
    <name type="scientific">Anisodus acutangulus</name>
    <dbReference type="NCBI Taxonomy" id="402998"/>
    <lineage>
        <taxon>Eukaryota</taxon>
        <taxon>Viridiplantae</taxon>
        <taxon>Streptophyta</taxon>
        <taxon>Embryophyta</taxon>
        <taxon>Tracheophyta</taxon>
        <taxon>Spermatophyta</taxon>
        <taxon>Magnoliopsida</taxon>
        <taxon>eudicotyledons</taxon>
        <taxon>Gunneridae</taxon>
        <taxon>Pentapetalae</taxon>
        <taxon>asterids</taxon>
        <taxon>lamiids</taxon>
        <taxon>Solanales</taxon>
        <taxon>Solanaceae</taxon>
        <taxon>Solanoideae</taxon>
        <taxon>Hyoscyameae</taxon>
        <taxon>Anisodus</taxon>
    </lineage>
</organism>
<dbReference type="AlphaFoldDB" id="A0A9Q1RCM0"/>